<comment type="caution">
    <text evidence="1">The sequence shown here is derived from an EMBL/GenBank/DDBJ whole genome shotgun (WGS) entry which is preliminary data.</text>
</comment>
<evidence type="ECO:0000313" key="2">
    <source>
        <dbReference type="Proteomes" id="UP000651852"/>
    </source>
</evidence>
<dbReference type="Proteomes" id="UP000651852">
    <property type="component" value="Unassembled WGS sequence"/>
</dbReference>
<gene>
    <name evidence="1" type="ORF">H8S59_13465</name>
</gene>
<proteinExistence type="predicted"/>
<name>A0ABR7B0Q3_9PSED</name>
<sequence>MQIVPSNDDPSNPNPRLFLLHFPKLSADDLALPIGSLASGALLKIGGYQIVRAQHGRDYSPERWTPLKERLQESFQVYQETPLILRLTDISGLLTSPTPGRCDFMLSILLGYRTQEGLYEGHPYDVRFQLTGENGDFPSVDIEHQGDQCPHFGIYPATLPSGKN</sequence>
<evidence type="ECO:0000313" key="1">
    <source>
        <dbReference type="EMBL" id="MBC3950768.1"/>
    </source>
</evidence>
<organism evidence="1 2">
    <name type="scientific">Pseudomonas folii</name>
    <dbReference type="NCBI Taxonomy" id="2762593"/>
    <lineage>
        <taxon>Bacteria</taxon>
        <taxon>Pseudomonadati</taxon>
        <taxon>Pseudomonadota</taxon>
        <taxon>Gammaproteobacteria</taxon>
        <taxon>Pseudomonadales</taxon>
        <taxon>Pseudomonadaceae</taxon>
        <taxon>Pseudomonas</taxon>
    </lineage>
</organism>
<accession>A0ABR7B0Q3</accession>
<dbReference type="RefSeq" id="WP_095092385.1">
    <property type="nucleotide sequence ID" value="NZ_JACONW010000056.1"/>
</dbReference>
<dbReference type="EMBL" id="JACONW010000056">
    <property type="protein sequence ID" value="MBC3950768.1"/>
    <property type="molecule type" value="Genomic_DNA"/>
</dbReference>
<protein>
    <submittedName>
        <fullName evidence="1">Uncharacterized protein</fullName>
    </submittedName>
</protein>
<reference evidence="1 2" key="1">
    <citation type="submission" date="2020-08" db="EMBL/GenBank/DDBJ databases">
        <title>Putative novel bacterial strains isolated from necrotic wheat leaf tissues caused by Xanthomonas translucens.</title>
        <authorList>
            <person name="Tambong J.T."/>
        </authorList>
    </citation>
    <scope>NUCLEOTIDE SEQUENCE [LARGE SCALE GENOMIC DNA]</scope>
    <source>
        <strain evidence="1 2">DOAB 1069</strain>
    </source>
</reference>
<keyword evidence="2" id="KW-1185">Reference proteome</keyword>